<protein>
    <recommendedName>
        <fullName evidence="6 7">Small ribosomal subunit protein bS20</fullName>
    </recommendedName>
</protein>
<dbReference type="AlphaFoldDB" id="A0A1F5NXZ6"/>
<evidence type="ECO:0000256" key="1">
    <source>
        <dbReference type="ARBA" id="ARBA00007634"/>
    </source>
</evidence>
<organism evidence="8 9">
    <name type="scientific">Candidatus Doudnabacteria bacterium RIFCSPHIGHO2_01_FULL_49_9</name>
    <dbReference type="NCBI Taxonomy" id="1817827"/>
    <lineage>
        <taxon>Bacteria</taxon>
        <taxon>Candidatus Doudnaibacteriota</taxon>
    </lineage>
</organism>
<comment type="similarity">
    <text evidence="1 7">Belongs to the bacterial ribosomal protein bS20 family.</text>
</comment>
<dbReference type="Proteomes" id="UP000176339">
    <property type="component" value="Unassembled WGS sequence"/>
</dbReference>
<evidence type="ECO:0000256" key="3">
    <source>
        <dbReference type="ARBA" id="ARBA00022884"/>
    </source>
</evidence>
<evidence type="ECO:0000256" key="4">
    <source>
        <dbReference type="ARBA" id="ARBA00022980"/>
    </source>
</evidence>
<dbReference type="InterPro" id="IPR036510">
    <property type="entry name" value="Ribosomal_bS20_sf"/>
</dbReference>
<dbReference type="PANTHER" id="PTHR33398">
    <property type="entry name" value="30S RIBOSOMAL PROTEIN S20"/>
    <property type="match status" value="1"/>
</dbReference>
<evidence type="ECO:0000256" key="2">
    <source>
        <dbReference type="ARBA" id="ARBA00022730"/>
    </source>
</evidence>
<comment type="function">
    <text evidence="7">Binds directly to 16S ribosomal RNA.</text>
</comment>
<name>A0A1F5NXZ6_9BACT</name>
<dbReference type="SUPFAM" id="SSF46992">
    <property type="entry name" value="Ribosomal protein S20"/>
    <property type="match status" value="1"/>
</dbReference>
<keyword evidence="4 7" id="KW-0689">Ribosomal protein</keyword>
<dbReference type="Pfam" id="PF01649">
    <property type="entry name" value="Ribosomal_S20p"/>
    <property type="match status" value="1"/>
</dbReference>
<dbReference type="GO" id="GO:0070181">
    <property type="term" value="F:small ribosomal subunit rRNA binding"/>
    <property type="evidence" value="ECO:0007669"/>
    <property type="project" value="TreeGrafter"/>
</dbReference>
<reference evidence="8 9" key="1">
    <citation type="journal article" date="2016" name="Nat. Commun.">
        <title>Thousands of microbial genomes shed light on interconnected biogeochemical processes in an aquifer system.</title>
        <authorList>
            <person name="Anantharaman K."/>
            <person name="Brown C.T."/>
            <person name="Hug L.A."/>
            <person name="Sharon I."/>
            <person name="Castelle C.J."/>
            <person name="Probst A.J."/>
            <person name="Thomas B.C."/>
            <person name="Singh A."/>
            <person name="Wilkins M.J."/>
            <person name="Karaoz U."/>
            <person name="Brodie E.L."/>
            <person name="Williams K.H."/>
            <person name="Hubbard S.S."/>
            <person name="Banfield J.F."/>
        </authorList>
    </citation>
    <scope>NUCLEOTIDE SEQUENCE [LARGE SCALE GENOMIC DNA]</scope>
</reference>
<evidence type="ECO:0000313" key="8">
    <source>
        <dbReference type="EMBL" id="OGE82537.1"/>
    </source>
</evidence>
<proteinExistence type="inferred from homology"/>
<dbReference type="Gene3D" id="1.20.58.110">
    <property type="entry name" value="Ribosomal protein S20"/>
    <property type="match status" value="1"/>
</dbReference>
<dbReference type="NCBIfam" id="TIGR00029">
    <property type="entry name" value="S20"/>
    <property type="match status" value="1"/>
</dbReference>
<gene>
    <name evidence="7" type="primary">rpsT</name>
    <name evidence="8" type="ORF">A2846_02915</name>
</gene>
<evidence type="ECO:0000313" key="9">
    <source>
        <dbReference type="Proteomes" id="UP000176339"/>
    </source>
</evidence>
<dbReference type="GO" id="GO:0006412">
    <property type="term" value="P:translation"/>
    <property type="evidence" value="ECO:0007669"/>
    <property type="project" value="UniProtKB-UniRule"/>
</dbReference>
<dbReference type="GO" id="GO:0015935">
    <property type="term" value="C:small ribosomal subunit"/>
    <property type="evidence" value="ECO:0007669"/>
    <property type="project" value="TreeGrafter"/>
</dbReference>
<evidence type="ECO:0000256" key="5">
    <source>
        <dbReference type="ARBA" id="ARBA00023274"/>
    </source>
</evidence>
<dbReference type="PANTHER" id="PTHR33398:SF1">
    <property type="entry name" value="SMALL RIBOSOMAL SUBUNIT PROTEIN BS20C"/>
    <property type="match status" value="1"/>
</dbReference>
<comment type="caution">
    <text evidence="8">The sequence shown here is derived from an EMBL/GenBank/DDBJ whole genome shotgun (WGS) entry which is preliminary data.</text>
</comment>
<dbReference type="GO" id="GO:0003735">
    <property type="term" value="F:structural constituent of ribosome"/>
    <property type="evidence" value="ECO:0007669"/>
    <property type="project" value="InterPro"/>
</dbReference>
<evidence type="ECO:0000256" key="7">
    <source>
        <dbReference type="HAMAP-Rule" id="MF_00500"/>
    </source>
</evidence>
<sequence>MPNTKSAIKAMRGSARKRVFNLVTINKYKDAVKAVRKALTGKKKDEAITALQNAYKQLDKAVKKHVIKKKKSARLKSRLAKAIAKI</sequence>
<accession>A0A1F5NXZ6</accession>
<dbReference type="HAMAP" id="MF_00500">
    <property type="entry name" value="Ribosomal_bS20"/>
    <property type="match status" value="1"/>
</dbReference>
<dbReference type="EMBL" id="MFEN01000069">
    <property type="protein sequence ID" value="OGE82537.1"/>
    <property type="molecule type" value="Genomic_DNA"/>
</dbReference>
<keyword evidence="5 7" id="KW-0687">Ribonucleoprotein</keyword>
<keyword evidence="2 7" id="KW-0699">rRNA-binding</keyword>
<evidence type="ECO:0000256" key="6">
    <source>
        <dbReference type="ARBA" id="ARBA00035136"/>
    </source>
</evidence>
<keyword evidence="3 7" id="KW-0694">RNA-binding</keyword>
<dbReference type="InterPro" id="IPR002583">
    <property type="entry name" value="Ribosomal_bS20"/>
</dbReference>